<dbReference type="PANTHER" id="PTHR11136">
    <property type="entry name" value="FOLYLPOLYGLUTAMATE SYNTHASE-RELATED"/>
    <property type="match status" value="1"/>
</dbReference>
<evidence type="ECO:0000256" key="4">
    <source>
        <dbReference type="ARBA" id="ARBA00022840"/>
    </source>
</evidence>
<dbReference type="InterPro" id="IPR036565">
    <property type="entry name" value="Mur-like_cat_sf"/>
</dbReference>
<dbReference type="GO" id="GO:0005524">
    <property type="term" value="F:ATP binding"/>
    <property type="evidence" value="ECO:0007669"/>
    <property type="project" value="UniProtKB-KW"/>
</dbReference>
<sequence>MAMVTMEATTLTALLKEAATAFPTRRTVAVPGRLELTHAALDALIDAAAARLTADAGFLPGHVIALSFPNTVKEKTDDDIPMPAYFRFLALLAFKIFSAEQVDVAVLEVGLGGKFDATNVVKAPVVSGISSLGYDHMEILVTCLLPGDVVALSFPNTVEVVSSRECPVVSKYRAYVRT</sequence>
<reference evidence="5" key="1">
    <citation type="journal article" date="2018" name="Nat. Genet.">
        <title>Extensive intraspecific gene order and gene structural variations between Mo17 and other maize genomes.</title>
        <authorList>
            <person name="Sun S."/>
            <person name="Zhou Y."/>
            <person name="Chen J."/>
            <person name="Shi J."/>
            <person name="Zhao H."/>
            <person name="Zhao H."/>
            <person name="Song W."/>
            <person name="Zhang M."/>
            <person name="Cui Y."/>
            <person name="Dong X."/>
            <person name="Liu H."/>
            <person name="Ma X."/>
            <person name="Jiao Y."/>
            <person name="Wang B."/>
            <person name="Wei X."/>
            <person name="Stein J.C."/>
            <person name="Glaubitz J.C."/>
            <person name="Lu F."/>
            <person name="Yu G."/>
            <person name="Liang C."/>
            <person name="Fengler K."/>
            <person name="Li B."/>
            <person name="Rafalski A."/>
            <person name="Schnable P.S."/>
            <person name="Ware D.H."/>
            <person name="Buckler E.S."/>
            <person name="Lai J."/>
        </authorList>
    </citation>
    <scope>NUCLEOTIDE SEQUENCE [LARGE SCALE GENOMIC DNA]</scope>
    <source>
        <tissue evidence="5">Seedling</tissue>
    </source>
</reference>
<gene>
    <name evidence="5" type="primary">FPGS1_0</name>
    <name evidence="5" type="ORF">Zm00014a_025418</name>
</gene>
<organism evidence="5">
    <name type="scientific">Zea mays</name>
    <name type="common">Maize</name>
    <dbReference type="NCBI Taxonomy" id="4577"/>
    <lineage>
        <taxon>Eukaryota</taxon>
        <taxon>Viridiplantae</taxon>
        <taxon>Streptophyta</taxon>
        <taxon>Embryophyta</taxon>
        <taxon>Tracheophyta</taxon>
        <taxon>Spermatophyta</taxon>
        <taxon>Magnoliopsida</taxon>
        <taxon>Liliopsida</taxon>
        <taxon>Poales</taxon>
        <taxon>Poaceae</taxon>
        <taxon>PACMAD clade</taxon>
        <taxon>Panicoideae</taxon>
        <taxon>Andropogonodae</taxon>
        <taxon>Andropogoneae</taxon>
        <taxon>Tripsacinae</taxon>
        <taxon>Zea</taxon>
    </lineage>
</organism>
<dbReference type="Gene3D" id="3.40.1190.10">
    <property type="entry name" value="Mur-like, catalytic domain"/>
    <property type="match status" value="1"/>
</dbReference>
<dbReference type="SUPFAM" id="SSF53623">
    <property type="entry name" value="MurD-like peptide ligases, catalytic domain"/>
    <property type="match status" value="1"/>
</dbReference>
<dbReference type="InterPro" id="IPR001645">
    <property type="entry name" value="Folylpolyglutamate_synth"/>
</dbReference>
<dbReference type="ExpressionAtlas" id="A0A317Y9B5">
    <property type="expression patterns" value="baseline and differential"/>
</dbReference>
<accession>A0A317Y9B5</accession>
<keyword evidence="3" id="KW-0547">Nucleotide-binding</keyword>
<keyword evidence="4" id="KW-0067">ATP-binding</keyword>
<evidence type="ECO:0000256" key="3">
    <source>
        <dbReference type="ARBA" id="ARBA00022741"/>
    </source>
</evidence>
<dbReference type="PANTHER" id="PTHR11136:SF16">
    <property type="entry name" value="FOLYLPOLYGLUTAMATE SYNTHASE"/>
    <property type="match status" value="1"/>
</dbReference>
<protein>
    <submittedName>
        <fullName evidence="5">Folylpolyglutamate synthase</fullName>
    </submittedName>
</protein>
<name>A0A317Y9B5_MAIZE</name>
<dbReference type="SUPFAM" id="SSF56801">
    <property type="entry name" value="Acetyl-CoA synthetase-like"/>
    <property type="match status" value="1"/>
</dbReference>
<evidence type="ECO:0000256" key="1">
    <source>
        <dbReference type="ARBA" id="ARBA00008276"/>
    </source>
</evidence>
<comment type="caution">
    <text evidence="5">The sequence shown here is derived from an EMBL/GenBank/DDBJ whole genome shotgun (WGS) entry which is preliminary data.</text>
</comment>
<dbReference type="PROSITE" id="PS01012">
    <property type="entry name" value="FOLYLPOLYGLU_SYNT_2"/>
    <property type="match status" value="1"/>
</dbReference>
<dbReference type="Proteomes" id="UP000251960">
    <property type="component" value="Chromosome 1"/>
</dbReference>
<evidence type="ECO:0000313" key="5">
    <source>
        <dbReference type="EMBL" id="PWZ55220.1"/>
    </source>
</evidence>
<dbReference type="AlphaFoldDB" id="A0A317Y9B5"/>
<proteinExistence type="inferred from homology"/>
<dbReference type="EMBL" id="NCVQ01000001">
    <property type="protein sequence ID" value="PWZ55220.1"/>
    <property type="molecule type" value="Genomic_DNA"/>
</dbReference>
<dbReference type="GO" id="GO:0004326">
    <property type="term" value="F:tetrahydrofolylpolyglutamate synthase activity"/>
    <property type="evidence" value="ECO:0007669"/>
    <property type="project" value="InterPro"/>
</dbReference>
<dbReference type="InterPro" id="IPR018109">
    <property type="entry name" value="Folylpolyglutamate_synth_CS"/>
</dbReference>
<evidence type="ECO:0000256" key="2">
    <source>
        <dbReference type="ARBA" id="ARBA00022598"/>
    </source>
</evidence>
<comment type="similarity">
    <text evidence="1">Belongs to the folylpolyglutamate synthase family.</text>
</comment>
<keyword evidence="2" id="KW-0436">Ligase</keyword>